<feature type="transmembrane region" description="Helical" evidence="1">
    <location>
        <begin position="100"/>
        <end position="118"/>
    </location>
</feature>
<organism evidence="2 3">
    <name type="scientific">Escherichia coli</name>
    <dbReference type="NCBI Taxonomy" id="562"/>
    <lineage>
        <taxon>Bacteria</taxon>
        <taxon>Pseudomonadati</taxon>
        <taxon>Pseudomonadota</taxon>
        <taxon>Gammaproteobacteria</taxon>
        <taxon>Enterobacterales</taxon>
        <taxon>Enterobacteriaceae</taxon>
        <taxon>Escherichia</taxon>
    </lineage>
</organism>
<feature type="transmembrane region" description="Helical" evidence="1">
    <location>
        <begin position="257"/>
        <end position="275"/>
    </location>
</feature>
<feature type="transmembrane region" description="Helical" evidence="1">
    <location>
        <begin position="316"/>
        <end position="334"/>
    </location>
</feature>
<reference evidence="2" key="1">
    <citation type="journal article" date="2018" name="Genome Biol.">
        <title>SKESA: strategic k-mer extension for scrupulous assemblies.</title>
        <authorList>
            <person name="Souvorov A."/>
            <person name="Agarwala R."/>
            <person name="Lipman D.J."/>
        </authorList>
    </citation>
    <scope>NUCLEOTIDE SEQUENCE</scope>
    <source>
        <strain evidence="2">489-16</strain>
    </source>
</reference>
<evidence type="ECO:0000313" key="2">
    <source>
        <dbReference type="EMBL" id="HAN4355568.1"/>
    </source>
</evidence>
<feature type="transmembrane region" description="Helical" evidence="1">
    <location>
        <begin position="49"/>
        <end position="68"/>
    </location>
</feature>
<reference evidence="2" key="2">
    <citation type="submission" date="2020-09" db="EMBL/GenBank/DDBJ databases">
        <authorList>
            <consortium name="NCBI Pathogen Detection Project"/>
        </authorList>
    </citation>
    <scope>NUCLEOTIDE SEQUENCE</scope>
    <source>
        <strain evidence="2">489-16</strain>
    </source>
</reference>
<gene>
    <name evidence="2" type="ORF">IFC14_004072</name>
</gene>
<comment type="caution">
    <text evidence="2">The sequence shown here is derived from an EMBL/GenBank/DDBJ whole genome shotgun (WGS) entry which is preliminary data.</text>
</comment>
<feature type="transmembrane region" description="Helical" evidence="1">
    <location>
        <begin position="287"/>
        <end position="310"/>
    </location>
</feature>
<name>A0AAN5GYS9_ECOLX</name>
<feature type="transmembrane region" description="Helical" evidence="1">
    <location>
        <begin position="205"/>
        <end position="224"/>
    </location>
</feature>
<keyword evidence="1" id="KW-0472">Membrane</keyword>
<feature type="transmembrane region" description="Helical" evidence="1">
    <location>
        <begin position="163"/>
        <end position="193"/>
    </location>
</feature>
<proteinExistence type="predicted"/>
<feature type="transmembrane region" description="Helical" evidence="1">
    <location>
        <begin position="12"/>
        <end position="29"/>
    </location>
</feature>
<dbReference type="RefSeq" id="WP_001100056.1">
    <property type="nucleotide sequence ID" value="NZ_BFPE01000061.1"/>
</dbReference>
<dbReference type="AlphaFoldDB" id="A0AAN5GYS9"/>
<feature type="transmembrane region" description="Helical" evidence="1">
    <location>
        <begin position="75"/>
        <end position="94"/>
    </location>
</feature>
<accession>A0AAN5GYS9</accession>
<protein>
    <submittedName>
        <fullName evidence="2">Uncharacterized protein</fullName>
    </submittedName>
</protein>
<dbReference type="Pfam" id="PF19528">
    <property type="entry name" value="DUF6056"/>
    <property type="match status" value="1"/>
</dbReference>
<feature type="transmembrane region" description="Helical" evidence="1">
    <location>
        <begin position="341"/>
        <end position="361"/>
    </location>
</feature>
<evidence type="ECO:0000313" key="3">
    <source>
        <dbReference type="Proteomes" id="UP000859822"/>
    </source>
</evidence>
<keyword evidence="1" id="KW-0812">Transmembrane</keyword>
<evidence type="ECO:0000256" key="1">
    <source>
        <dbReference type="SAM" id="Phobius"/>
    </source>
</evidence>
<dbReference type="InterPro" id="IPR045691">
    <property type="entry name" value="DUF6056"/>
</dbReference>
<dbReference type="EMBL" id="DABUHV010000027">
    <property type="protein sequence ID" value="HAN4355568.1"/>
    <property type="molecule type" value="Genomic_DNA"/>
</dbReference>
<feature type="transmembrane region" description="Helical" evidence="1">
    <location>
        <begin position="130"/>
        <end position="151"/>
    </location>
</feature>
<dbReference type="Proteomes" id="UP000859822">
    <property type="component" value="Unassembled WGS sequence"/>
</dbReference>
<keyword evidence="1" id="KW-1133">Transmembrane helix</keyword>
<sequence>MNVDKIKISLVYLLMYVLTLGIALHTPMHSDDYAYALKGISLESHINHYFTWSGRVIADYISGFILFIDNHYIRAAINSLAPVLLTFCLTKIGYTTTNKQSSSGFIVVSIIIFLTYWISNTNIGQTTFWLVGSANYLWTNVILCLFLLSIFKDYFNKKYSLSIVSLLLALAAGCSNENTGFIAVAAPAIFFAVGYFLKKERNYSFAFYSFSAIIGYAILVLSPGNAARAKYFTYWYDKPMVDRLDEHFYSRAPEMMGMLWIPLLIIGVSLLAGCLNAVEKDTLKSRVICSAAFLSASLLSVAMMAAAPGYPPRSGNGTLVLMLVSMSFALNQAYHGTSIKLFFAGLAAILLAYFAPSYYFMYKSYKSAFMQNDVRMSVIAEMKRQGKKDFMIPDFYFPKLLSKGDKFDMYHSVNTYGEYFGVSRIRKSNSTFDYSMLPESNEIKVGKTMIPAKETILESIYIAKSNDLIVLKTNNDLSSDNFKQGPKVYLRITYKGEKRPVYTDFWPKSTKLTDYSWTAKSINKGDIINIEVGTYDLSGTLQIINIPVN</sequence>